<dbReference type="GO" id="GO:0005643">
    <property type="term" value="C:nuclear pore"/>
    <property type="evidence" value="ECO:0007669"/>
    <property type="project" value="TreeGrafter"/>
</dbReference>
<comment type="function">
    <text evidence="10">tRNA nucleus export receptor which facilitates tRNA translocation across the nuclear pore complex.</text>
</comment>
<proteinExistence type="inferred from homology"/>
<evidence type="ECO:0000313" key="14">
    <source>
        <dbReference type="Proteomes" id="UP000326759"/>
    </source>
</evidence>
<dbReference type="InterPro" id="IPR040017">
    <property type="entry name" value="XPOT"/>
</dbReference>
<evidence type="ECO:0000256" key="5">
    <source>
        <dbReference type="ARBA" id="ARBA00022555"/>
    </source>
</evidence>
<dbReference type="InterPro" id="IPR011989">
    <property type="entry name" value="ARM-like"/>
</dbReference>
<feature type="domain" description="Exportin-1/Importin-beta-like" evidence="11">
    <location>
        <begin position="102"/>
        <end position="156"/>
    </location>
</feature>
<dbReference type="Pfam" id="PF08389">
    <property type="entry name" value="Xpo1"/>
    <property type="match status" value="2"/>
</dbReference>
<accession>A0A5N5SL44</accession>
<dbReference type="InterPro" id="IPR016024">
    <property type="entry name" value="ARM-type_fold"/>
</dbReference>
<dbReference type="Gene3D" id="1.25.10.10">
    <property type="entry name" value="Leucine-rich Repeat Variant"/>
    <property type="match status" value="1"/>
</dbReference>
<evidence type="ECO:0000313" key="13">
    <source>
        <dbReference type="EMBL" id="KAB7494410.1"/>
    </source>
</evidence>
<dbReference type="SUPFAM" id="SSF48371">
    <property type="entry name" value="ARM repeat"/>
    <property type="match status" value="1"/>
</dbReference>
<evidence type="ECO:0000259" key="11">
    <source>
        <dbReference type="Pfam" id="PF08389"/>
    </source>
</evidence>
<dbReference type="PANTHER" id="PTHR15952:SF11">
    <property type="entry name" value="EXPORTIN-T"/>
    <property type="match status" value="1"/>
</dbReference>
<dbReference type="GO" id="GO:0005737">
    <property type="term" value="C:cytoplasm"/>
    <property type="evidence" value="ECO:0007669"/>
    <property type="project" value="UniProtKB-SubCell"/>
</dbReference>
<keyword evidence="7 10" id="KW-0539">Nucleus</keyword>
<feature type="domain" description="Exportin-1/Importin-beta-like" evidence="11">
    <location>
        <begin position="157"/>
        <end position="210"/>
    </location>
</feature>
<keyword evidence="5 10" id="KW-0820">tRNA-binding</keyword>
<comment type="similarity">
    <text evidence="10">Belongs to the exportin family.</text>
</comment>
<keyword evidence="4 10" id="KW-0963">Cytoplasm</keyword>
<dbReference type="Proteomes" id="UP000326759">
    <property type="component" value="Unassembled WGS sequence"/>
</dbReference>
<evidence type="ECO:0000256" key="6">
    <source>
        <dbReference type="ARBA" id="ARBA00022884"/>
    </source>
</evidence>
<dbReference type="Pfam" id="PF19282">
    <property type="entry name" value="Exportin-T"/>
    <property type="match status" value="1"/>
</dbReference>
<keyword evidence="3 10" id="KW-0813">Transport</keyword>
<dbReference type="InterPro" id="IPR013598">
    <property type="entry name" value="Exportin-1/Importin-b-like"/>
</dbReference>
<reference evidence="13 14" key="1">
    <citation type="journal article" date="2019" name="PLoS Biol.">
        <title>Sex chromosomes control vertical transmission of feminizing Wolbachia symbionts in an isopod.</title>
        <authorList>
            <person name="Becking T."/>
            <person name="Chebbi M.A."/>
            <person name="Giraud I."/>
            <person name="Moumen B."/>
            <person name="Laverre T."/>
            <person name="Caubet Y."/>
            <person name="Peccoud J."/>
            <person name="Gilbert C."/>
            <person name="Cordaux R."/>
        </authorList>
    </citation>
    <scope>NUCLEOTIDE SEQUENCE [LARGE SCALE GENOMIC DNA]</scope>
    <source>
        <strain evidence="13">ANa2</strain>
        <tissue evidence="13">Whole body excluding digestive tract and cuticle</tissue>
    </source>
</reference>
<dbReference type="EMBL" id="SEYY01024086">
    <property type="protein sequence ID" value="KAB7494410.1"/>
    <property type="molecule type" value="Genomic_DNA"/>
</dbReference>
<evidence type="ECO:0000256" key="7">
    <source>
        <dbReference type="ARBA" id="ARBA00023242"/>
    </source>
</evidence>
<evidence type="ECO:0000256" key="9">
    <source>
        <dbReference type="ARBA" id="ARBA00032199"/>
    </source>
</evidence>
<evidence type="ECO:0000256" key="1">
    <source>
        <dbReference type="ARBA" id="ARBA00004496"/>
    </source>
</evidence>
<dbReference type="PANTHER" id="PTHR15952">
    <property type="entry name" value="EXPORTIN-T/LOS1"/>
    <property type="match status" value="1"/>
</dbReference>
<dbReference type="GO" id="GO:0016363">
    <property type="term" value="C:nuclear matrix"/>
    <property type="evidence" value="ECO:0007669"/>
    <property type="project" value="TreeGrafter"/>
</dbReference>
<comment type="caution">
    <text evidence="13">The sequence shown here is derived from an EMBL/GenBank/DDBJ whole genome shotgun (WGS) entry which is preliminary data.</text>
</comment>
<evidence type="ECO:0000256" key="2">
    <source>
        <dbReference type="ARBA" id="ARBA00018928"/>
    </source>
</evidence>
<feature type="non-terminal residue" evidence="13">
    <location>
        <position position="875"/>
    </location>
</feature>
<protein>
    <recommendedName>
        <fullName evidence="2 10">Exportin-T</fullName>
    </recommendedName>
    <alternativeName>
        <fullName evidence="8 10">Exportin(tRNA)</fullName>
    </alternativeName>
    <alternativeName>
        <fullName evidence="9 10">tRNA exportin</fullName>
    </alternativeName>
</protein>
<comment type="subcellular location">
    <subcellularLocation>
        <location evidence="1 10">Cytoplasm</location>
    </subcellularLocation>
    <subcellularLocation>
        <location evidence="10">Nucleus</location>
    </subcellularLocation>
    <text evidence="10">Shuttles between the nucleus and the cytoplasm.</text>
</comment>
<gene>
    <name evidence="13" type="primary">XPOT</name>
    <name evidence="13" type="ORF">Anas_01710</name>
</gene>
<evidence type="ECO:0000256" key="10">
    <source>
        <dbReference type="RuleBase" id="RU366037"/>
    </source>
</evidence>
<dbReference type="GO" id="GO:0000049">
    <property type="term" value="F:tRNA binding"/>
    <property type="evidence" value="ECO:0007669"/>
    <property type="project" value="UniProtKB-UniRule"/>
</dbReference>
<dbReference type="AlphaFoldDB" id="A0A5N5SL44"/>
<keyword evidence="6 10" id="KW-0694">RNA-binding</keyword>
<evidence type="ECO:0000256" key="4">
    <source>
        <dbReference type="ARBA" id="ARBA00022490"/>
    </source>
</evidence>
<sequence length="875" mass="99395">MMDPQMIQGLFTPSNNHQHSQALQNLQRLKEDRNSWKTCATTLATSGSSLDDKAKFVCLQVLEHFAKTSFASATTEDQTLFRQNVFQWMSSICLSSTHEKLFIRNKTAQLLSLIFIVDYISRWPTFIDDLLSMQQHGPNAVDLYLKILLAIDAEVQYEKSHPELVCHCHDVIGAYISWIDITIIANERFVSILVKHLKDPLLREAAADCIHEILQKGMEPVAKTQLIESFYSVLDQAGVLKPIDDSDSDFLVKLSKLVNCIGVQLISSWHKLEKKDVEKREVIRQTVENKITLLLQFMASEYDDVSALTFDFARDYIQLIKQSGHLTDVERGQLENMLYVIISKTKYDESYNFDQEGEDEAMFDDYRKHLKVVFDNLASLVPDLVLKVCKDYVLTTLNRWQSSPYEDVEAAVSLLFSLGEAIPSSHGNHFSGSSQAKIATLNELMSLMMRSGVSSHEHPSVALRFFECVTRYEKYFVTETQFIPEVLAAFLDRRGIRNQSPKVRSRVAYFFSRFVRSLKMQLANYTEQILTQVSDLLSLAPPENGQMPPLLSNDDQLYIYEAASILIVSGNSTPQQKEVLMRNLLSPVFSKVTVLAQRLATEQFHVKQLAISTSIWHATAVTARTTKAFSNQNKMKACNCVQLFLEAVQLFISCLNVGVEREVIGSGVRQLMHRMVVCLDGPDLIPILPAASQALLQTPTINALTEYLPLINQIIREFKKAIFPFLQEIFSPLVSAVFAVLAKEVEPNDEDEIRSRKALPKTYYLFLNTILSNGLSDVLSSHDPALLQQVLMSVVQGAVDFDLNDAQTLLALNESAMCLRTIYDKRGEEMIVFLRNEYLPKMDLPLNIINEYCQALMSDGKLFRNYCKFFFQRAK</sequence>
<dbReference type="InterPro" id="IPR045546">
    <property type="entry name" value="Exportin-T_C"/>
</dbReference>
<dbReference type="GO" id="GO:0071528">
    <property type="term" value="P:tRNA re-export from nucleus"/>
    <property type="evidence" value="ECO:0007669"/>
    <property type="project" value="UniProtKB-UniRule"/>
</dbReference>
<name>A0A5N5SL44_9CRUS</name>
<evidence type="ECO:0000256" key="3">
    <source>
        <dbReference type="ARBA" id="ARBA00022448"/>
    </source>
</evidence>
<dbReference type="GO" id="GO:0031267">
    <property type="term" value="F:small GTPase binding"/>
    <property type="evidence" value="ECO:0007669"/>
    <property type="project" value="InterPro"/>
</dbReference>
<dbReference type="OrthoDB" id="26399at2759"/>
<feature type="domain" description="Exportin-T C-terminal" evidence="12">
    <location>
        <begin position="281"/>
        <end position="797"/>
    </location>
</feature>
<keyword evidence="14" id="KW-1185">Reference proteome</keyword>
<evidence type="ECO:0000259" key="12">
    <source>
        <dbReference type="Pfam" id="PF19282"/>
    </source>
</evidence>
<organism evidence="13 14">
    <name type="scientific">Armadillidium nasatum</name>
    <dbReference type="NCBI Taxonomy" id="96803"/>
    <lineage>
        <taxon>Eukaryota</taxon>
        <taxon>Metazoa</taxon>
        <taxon>Ecdysozoa</taxon>
        <taxon>Arthropoda</taxon>
        <taxon>Crustacea</taxon>
        <taxon>Multicrustacea</taxon>
        <taxon>Malacostraca</taxon>
        <taxon>Eumalacostraca</taxon>
        <taxon>Peracarida</taxon>
        <taxon>Isopoda</taxon>
        <taxon>Oniscidea</taxon>
        <taxon>Crinocheta</taxon>
        <taxon>Armadillidiidae</taxon>
        <taxon>Armadillidium</taxon>
    </lineage>
</organism>
<evidence type="ECO:0000256" key="8">
    <source>
        <dbReference type="ARBA" id="ARBA00029784"/>
    </source>
</evidence>